<evidence type="ECO:0000259" key="1">
    <source>
        <dbReference type="Pfam" id="PF16244"/>
    </source>
</evidence>
<sequence length="494" mass="58287">MMNQVDRKRVQQVAHILEIPHDYKLVVDDEKVNEDVHLLWWEKQENPEEYIQVCLQKETGELMELSIHKECAPKQLSVSKEQGKSIADAFLQQHASHTYKECTAIYMNERKESVSIEYRQEVNGYSLPRTGCVVEVDVYGSVIKFRNEGIKEKPLWPCSIVEKEVVTKQLKQRQSMEPIFIHLSNSLFEWEDGEIEEGYYLVYEPIPSHAFIHVHTGEDLHDRSHYVIETRELPALSEKPQLEVNIDHLFNIDKNVMKKVREEEGETEKTIVWAKLPDKQGDTEEYDKSFDAYWKQHFHMLQYETSIIVKIDKETNELLEYYEQGSHGGKPVLTREQCFAKALQFLGKVFPNYEQYLRVWSNQDDRNEEDPGHFYFYVYVNGIRIEGELVRVVVDGETGRIRMYSGTSQSLIQKLLTYDKEVKVSKEQALERYCQSLRAELRWFEEGEQESPRYQLIYSQTTAEINEKYNGDYSGRREIRYIDASTGKAIWWKV</sequence>
<dbReference type="Pfam" id="PF16244">
    <property type="entry name" value="DUF4901"/>
    <property type="match status" value="2"/>
</dbReference>
<evidence type="ECO:0000313" key="2">
    <source>
        <dbReference type="EMBL" id="MEI4800211.1"/>
    </source>
</evidence>
<comment type="caution">
    <text evidence="2">The sequence shown here is derived from an EMBL/GenBank/DDBJ whole genome shotgun (WGS) entry which is preliminary data.</text>
</comment>
<feature type="domain" description="YcdB/YcdC repeated" evidence="1">
    <location>
        <begin position="9"/>
        <end position="148"/>
    </location>
</feature>
<gene>
    <name evidence="2" type="ORF">WAZ07_02525</name>
</gene>
<reference evidence="2 3" key="1">
    <citation type="submission" date="2024-01" db="EMBL/GenBank/DDBJ databases">
        <title>Seven novel Bacillus-like species.</title>
        <authorList>
            <person name="Liu G."/>
        </authorList>
    </citation>
    <scope>NUCLEOTIDE SEQUENCE [LARGE SCALE GENOMIC DNA]</scope>
    <source>
        <strain evidence="2 3">FJAT-51639</strain>
    </source>
</reference>
<keyword evidence="3" id="KW-1185">Reference proteome</keyword>
<dbReference type="RefSeq" id="WP_336471189.1">
    <property type="nucleotide sequence ID" value="NZ_JBAWSX010000001.1"/>
</dbReference>
<dbReference type="InterPro" id="IPR032599">
    <property type="entry name" value="YcdB/YcdC_rep_domain"/>
</dbReference>
<feature type="domain" description="YcdB/YcdC repeated" evidence="1">
    <location>
        <begin position="241"/>
        <end position="406"/>
    </location>
</feature>
<proteinExistence type="predicted"/>
<organism evidence="2 3">
    <name type="scientific">Bacillus bruguierae</name>
    <dbReference type="NCBI Taxonomy" id="3127667"/>
    <lineage>
        <taxon>Bacteria</taxon>
        <taxon>Bacillati</taxon>
        <taxon>Bacillota</taxon>
        <taxon>Bacilli</taxon>
        <taxon>Bacillales</taxon>
        <taxon>Bacillaceae</taxon>
        <taxon>Bacillus</taxon>
    </lineage>
</organism>
<dbReference type="EMBL" id="JBAWSX010000001">
    <property type="protein sequence ID" value="MEI4800211.1"/>
    <property type="molecule type" value="Genomic_DNA"/>
</dbReference>
<protein>
    <submittedName>
        <fullName evidence="2">YcdB/YcdC domain-containing protein</fullName>
    </submittedName>
</protein>
<accession>A0ABU8FE97</accession>
<name>A0ABU8FE97_9BACI</name>
<dbReference type="Proteomes" id="UP001372526">
    <property type="component" value="Unassembled WGS sequence"/>
</dbReference>
<evidence type="ECO:0000313" key="3">
    <source>
        <dbReference type="Proteomes" id="UP001372526"/>
    </source>
</evidence>